<name>E8MYI3_ANATU</name>
<organism evidence="2 3">
    <name type="scientific">Anaerolinea thermophila (strain DSM 14523 / JCM 11388 / NBRC 100420 / UNI-1)</name>
    <dbReference type="NCBI Taxonomy" id="926569"/>
    <lineage>
        <taxon>Bacteria</taxon>
        <taxon>Bacillati</taxon>
        <taxon>Chloroflexota</taxon>
        <taxon>Anaerolineae</taxon>
        <taxon>Anaerolineales</taxon>
        <taxon>Anaerolineaceae</taxon>
        <taxon>Anaerolinea</taxon>
    </lineage>
</organism>
<sequence>MPRKTVFFVLLLIVLMVGFSGCQSTPTPEPTMDPAVWTQTAVAAQTLEQGTQEALQTAQARLNVTPSPTLTSTPAPTRTATPTVTPTITLVPTRTSTPLPSATITNTPSPYTCRLVSQVPRDGSTIKPNTQFTVTWTVQNVGKVIWEDIGIDLVQMGGDKIAVQTIYDLPRTVKPGESVDLQVELKAPEATGYYRTDWKLAIVDQGFTFCPLYVDFWVSDR</sequence>
<accession>E8MYI3</accession>
<feature type="domain" description="Nbr1 FW" evidence="1">
    <location>
        <begin position="122"/>
        <end position="209"/>
    </location>
</feature>
<dbReference type="CDD" id="cd14947">
    <property type="entry name" value="NBR1_like"/>
    <property type="match status" value="1"/>
</dbReference>
<dbReference type="OrthoDB" id="166850at2"/>
<evidence type="ECO:0000259" key="1">
    <source>
        <dbReference type="Pfam" id="PF16158"/>
    </source>
</evidence>
<reference evidence="2 3" key="1">
    <citation type="submission" date="2010-12" db="EMBL/GenBank/DDBJ databases">
        <title>Whole genome sequence of Anaerolinea thermophila UNI-1.</title>
        <authorList>
            <person name="Narita-Yamada S."/>
            <person name="Kishi E."/>
            <person name="Watanabe Y."/>
            <person name="Takasaki K."/>
            <person name="Ankai A."/>
            <person name="Oguchi A."/>
            <person name="Fukui S."/>
            <person name="Takahashi M."/>
            <person name="Yashiro I."/>
            <person name="Hosoyama A."/>
            <person name="Sekiguchi Y."/>
            <person name="Hanada S."/>
            <person name="Fujita N."/>
        </authorList>
    </citation>
    <scope>NUCLEOTIDE SEQUENCE [LARGE SCALE GENOMIC DNA]</scope>
    <source>
        <strain evidence="3">DSM 14523 / JCM 11388 / NBRC 100420 / UNI-1</strain>
    </source>
</reference>
<dbReference type="HOGENOM" id="CLU_1248492_0_0_0"/>
<dbReference type="PROSITE" id="PS51257">
    <property type="entry name" value="PROKAR_LIPOPROTEIN"/>
    <property type="match status" value="1"/>
</dbReference>
<dbReference type="EMBL" id="AP012029">
    <property type="protein sequence ID" value="BAJ62128.1"/>
    <property type="molecule type" value="Genomic_DNA"/>
</dbReference>
<dbReference type="STRING" id="926569.ANT_00940"/>
<dbReference type="PANTHER" id="PTHR20930">
    <property type="entry name" value="OVARIAN CARCINOMA ANTIGEN CA125-RELATED"/>
    <property type="match status" value="1"/>
</dbReference>
<dbReference type="InterPro" id="IPR032350">
    <property type="entry name" value="Nbr1_FW"/>
</dbReference>
<dbReference type="Gene3D" id="2.60.40.10">
    <property type="entry name" value="Immunoglobulins"/>
    <property type="match status" value="1"/>
</dbReference>
<keyword evidence="3" id="KW-1185">Reference proteome</keyword>
<dbReference type="KEGG" id="atm:ANT_00940"/>
<evidence type="ECO:0000313" key="3">
    <source>
        <dbReference type="Proteomes" id="UP000008922"/>
    </source>
</evidence>
<dbReference type="Proteomes" id="UP000008922">
    <property type="component" value="Chromosome"/>
</dbReference>
<dbReference type="Pfam" id="PF16158">
    <property type="entry name" value="N_BRCA1_IG"/>
    <property type="match status" value="1"/>
</dbReference>
<dbReference type="InParanoid" id="E8MYI3"/>
<evidence type="ECO:0000313" key="2">
    <source>
        <dbReference type="EMBL" id="BAJ62128.1"/>
    </source>
</evidence>
<dbReference type="InterPro" id="IPR013783">
    <property type="entry name" value="Ig-like_fold"/>
</dbReference>
<dbReference type="AlphaFoldDB" id="E8MYI3"/>
<gene>
    <name evidence="2" type="ordered locus">ANT_00940</name>
</gene>
<proteinExistence type="predicted"/>
<protein>
    <recommendedName>
        <fullName evidence="1">Nbr1 FW domain-containing protein</fullName>
    </recommendedName>
</protein>
<dbReference type="RefSeq" id="WP_013558526.1">
    <property type="nucleotide sequence ID" value="NC_014960.1"/>
</dbReference>
<dbReference type="PANTHER" id="PTHR20930:SF0">
    <property type="entry name" value="PROTEIN ILRUN"/>
    <property type="match status" value="1"/>
</dbReference>